<keyword evidence="1" id="KW-0479">Metal-binding</keyword>
<feature type="domain" description="NodB homology" evidence="4">
    <location>
        <begin position="26"/>
        <end position="223"/>
    </location>
</feature>
<dbReference type="GO" id="GO:0046872">
    <property type="term" value="F:metal ion binding"/>
    <property type="evidence" value="ECO:0007669"/>
    <property type="project" value="UniProtKB-KW"/>
</dbReference>
<dbReference type="PANTHER" id="PTHR10587:SF133">
    <property type="entry name" value="CHITIN DEACETYLASE 1-RELATED"/>
    <property type="match status" value="1"/>
</dbReference>
<dbReference type="InterPro" id="IPR002509">
    <property type="entry name" value="NODB_dom"/>
</dbReference>
<dbReference type="PANTHER" id="PTHR10587">
    <property type="entry name" value="GLYCOSYL TRANSFERASE-RELATED"/>
    <property type="match status" value="1"/>
</dbReference>
<dbReference type="InterPro" id="IPR050248">
    <property type="entry name" value="Polysacc_deacetylase_ArnD"/>
</dbReference>
<gene>
    <name evidence="5" type="ORF">GEV02_07080</name>
</gene>
<dbReference type="Gene3D" id="3.20.20.370">
    <property type="entry name" value="Glycoside hydrolase/deacetylase"/>
    <property type="match status" value="1"/>
</dbReference>
<feature type="chain" id="PRO_5025613223" evidence="3">
    <location>
        <begin position="26"/>
        <end position="315"/>
    </location>
</feature>
<dbReference type="PROSITE" id="PS51677">
    <property type="entry name" value="NODB"/>
    <property type="match status" value="1"/>
</dbReference>
<evidence type="ECO:0000259" key="4">
    <source>
        <dbReference type="PROSITE" id="PS51677"/>
    </source>
</evidence>
<dbReference type="Proteomes" id="UP000440498">
    <property type="component" value="Unassembled WGS sequence"/>
</dbReference>
<reference evidence="5 6" key="1">
    <citation type="submission" date="2019-10" db="EMBL/GenBank/DDBJ databases">
        <title>Two novel species isolated from a subtropical stream in China.</title>
        <authorList>
            <person name="Lu H."/>
        </authorList>
    </citation>
    <scope>NUCLEOTIDE SEQUENCE [LARGE SCALE GENOMIC DNA]</scope>
    <source>
        <strain evidence="5 6">FT29W</strain>
    </source>
</reference>
<evidence type="ECO:0000313" key="6">
    <source>
        <dbReference type="Proteomes" id="UP000440498"/>
    </source>
</evidence>
<proteinExistence type="predicted"/>
<protein>
    <submittedName>
        <fullName evidence="5">Polysaccharide deacetylase family protein</fullName>
    </submittedName>
</protein>
<evidence type="ECO:0000256" key="1">
    <source>
        <dbReference type="ARBA" id="ARBA00022723"/>
    </source>
</evidence>
<organism evidence="5 6">
    <name type="scientific">Rugamonas aquatica</name>
    <dbReference type="NCBI Taxonomy" id="2743357"/>
    <lineage>
        <taxon>Bacteria</taxon>
        <taxon>Pseudomonadati</taxon>
        <taxon>Pseudomonadota</taxon>
        <taxon>Betaproteobacteria</taxon>
        <taxon>Burkholderiales</taxon>
        <taxon>Oxalobacteraceae</taxon>
        <taxon>Telluria group</taxon>
        <taxon>Rugamonas</taxon>
    </lineage>
</organism>
<evidence type="ECO:0000313" key="5">
    <source>
        <dbReference type="EMBL" id="MQA37908.1"/>
    </source>
</evidence>
<dbReference type="GO" id="GO:0016020">
    <property type="term" value="C:membrane"/>
    <property type="evidence" value="ECO:0007669"/>
    <property type="project" value="TreeGrafter"/>
</dbReference>
<dbReference type="AlphaFoldDB" id="A0A6A7MZ22"/>
<keyword evidence="2" id="KW-0378">Hydrolase</keyword>
<dbReference type="RefSeq" id="WP_152837352.1">
    <property type="nucleotide sequence ID" value="NZ_WHUG01000002.1"/>
</dbReference>
<dbReference type="Pfam" id="PF01522">
    <property type="entry name" value="Polysacc_deac_1"/>
    <property type="match status" value="1"/>
</dbReference>
<keyword evidence="6" id="KW-1185">Reference proteome</keyword>
<dbReference type="EMBL" id="WHUG01000002">
    <property type="protein sequence ID" value="MQA37908.1"/>
    <property type="molecule type" value="Genomic_DNA"/>
</dbReference>
<dbReference type="GO" id="GO:0005975">
    <property type="term" value="P:carbohydrate metabolic process"/>
    <property type="evidence" value="ECO:0007669"/>
    <property type="project" value="InterPro"/>
</dbReference>
<feature type="signal peptide" evidence="3">
    <location>
        <begin position="1"/>
        <end position="25"/>
    </location>
</feature>
<accession>A0A6A7MZ22</accession>
<dbReference type="CDD" id="cd10960">
    <property type="entry name" value="CE4_NodB_like_1"/>
    <property type="match status" value="1"/>
</dbReference>
<dbReference type="GO" id="GO:0016810">
    <property type="term" value="F:hydrolase activity, acting on carbon-nitrogen (but not peptide) bonds"/>
    <property type="evidence" value="ECO:0007669"/>
    <property type="project" value="InterPro"/>
</dbReference>
<keyword evidence="3" id="KW-0732">Signal</keyword>
<evidence type="ECO:0000256" key="2">
    <source>
        <dbReference type="ARBA" id="ARBA00022801"/>
    </source>
</evidence>
<dbReference type="SUPFAM" id="SSF88713">
    <property type="entry name" value="Glycoside hydrolase/deacetylase"/>
    <property type="match status" value="1"/>
</dbReference>
<sequence>MTSWRPALRRAVILATMAYAPAAHAQSVAFTFDDGPRLETTPLMSPQQRNQALLDALAAHRVQAALFVTCGFGADKPEGYALAKAWGQAGHALGNHTMTHPDLNDAKLSLAQYRQEVQDCDRITASLPGYQKWFRFTYLREGNTPEKRDGMRAFLRQSGYRNGYVSLDTSDWRLDEKLNEVLRADPKADIAPIKQAYLAHLRQRATAYRDLSRKLEGRDIPQVMLMHHNLINALWLKDAIQQFVDMGWTITTPAQAFADPVYQLQPERPAPGQSLLLSIARTRGMGKFEGWERLVDDGDFEINALAAGAGARQQE</sequence>
<name>A0A6A7MZ22_9BURK</name>
<dbReference type="InterPro" id="IPR011330">
    <property type="entry name" value="Glyco_hydro/deAcase_b/a-brl"/>
</dbReference>
<comment type="caution">
    <text evidence="5">The sequence shown here is derived from an EMBL/GenBank/DDBJ whole genome shotgun (WGS) entry which is preliminary data.</text>
</comment>
<evidence type="ECO:0000256" key="3">
    <source>
        <dbReference type="SAM" id="SignalP"/>
    </source>
</evidence>